<evidence type="ECO:0008006" key="4">
    <source>
        <dbReference type="Google" id="ProtNLM"/>
    </source>
</evidence>
<dbReference type="AlphaFoldDB" id="A0A7H9HT59"/>
<dbReference type="OrthoDB" id="3980110at2759"/>
<evidence type="ECO:0000313" key="2">
    <source>
        <dbReference type="EMBL" id="QLQ79887.1"/>
    </source>
</evidence>
<keyword evidence="3" id="KW-1185">Reference proteome</keyword>
<protein>
    <recommendedName>
        <fullName evidence="4">Protein CAF130</fullName>
    </recommendedName>
</protein>
<proteinExistence type="predicted"/>
<evidence type="ECO:0000313" key="3">
    <source>
        <dbReference type="Proteomes" id="UP000510647"/>
    </source>
</evidence>
<sequence>MVKKKKVKFESGSMGSLRHVSELLVETGLEPLELGIDGLARALKDAKLVENASLRVSLICESLVVVLFSTRAGSSILPLLNESSRRNLLQKKGYSIRGTSQKGVVQAWQTSELMLVRFLSHLIENRNSRISWEEYCKPSWKLSLRFLIESKFLAASMVLDEDYNLLLEYVISVTPMLKGYLQRALGFEDGNFFRETITRYKRNFESINKSEWYTFSSTLPSVIDEQNCISAFLSTSGDDHIVSILQGFEKQESSIHGTKGNDSNESVSYQHRVSQNENVYSFDLNQDGMLDIPNIMSHASLRHSILSKLLELHKSDSPILQSQFRLMAGLVDPLTQPAPNDTHIVSLDLAWQMLLGLLVPDIQANVDADRGGDWRFHLCFNMQKIIQASLKRLNSEDFETLNSINNSDEESSWRENLHKWVPHGLNTQNLELIYMVNILAVYGIYKLYDHLPIQLNPFLSLLISLWKNLTCVILLGLEIDRLEEERETFDTPILVRATIRGAAALRAVVATMLNGHADSYMHDFKHEPLNTFMSPYGRKLCQGALYADLRSHAAALLALGTDLEDVTNLLADLQAGDRFDEDVRYMFEYECEEYNEEEAQLNDQEERLNLEAESVSKNHHRRCRCIFDDDEMVEDADIDGDNDEAFFSKHLVLQQHAQTSLAMSSNGKPRAVRSNGSFEFDYGGKDWRDIPRGINLYYALDYEFIKKPNLQTIVSLTEKGATGKLNKEESSLLLRSVASCVKKEQDSIVLGNLIDARQDSESDEKHASDDGYVDPDDIYELWCEDSIFEKLVYSNHTLAWKLMDEMLLCIGYRRVLIWFITHMELNHSLIHYIFELVMGLRGQLDNDEQRSNVMAGSSTENNANECASSLKFSRQGTLQLSAIETKMLLQEFFTNAAIYLSKKTEEGSNGVESNGENGDDADNVSLYAVGLMKLICFMVKTFINKGKFDFTESECVFELQALLMNWIGVIPEARDLFFELKGLIAKANKNDMLSDMLSESDGGAASSKMEGAREDQIRNKDMEAKDFDYNKKLIKLLPPLSEGKEENAAMQTLRNFIKTNSFLNSVPVIGRKVVYQDDTILPLRKSDVPMPLRDYLNDYDHNYNYVSEDEYEDI</sequence>
<name>A0A7H9HT59_9SACH</name>
<keyword evidence="1" id="KW-0175">Coiled coil</keyword>
<feature type="coiled-coil region" evidence="1">
    <location>
        <begin position="591"/>
        <end position="618"/>
    </location>
</feature>
<dbReference type="EMBL" id="CP059269">
    <property type="protein sequence ID" value="QLQ79887.1"/>
    <property type="molecule type" value="Genomic_DNA"/>
</dbReference>
<reference evidence="2 3" key="1">
    <citation type="submission" date="2020-06" db="EMBL/GenBank/DDBJ databases">
        <title>The yeast mating-type switching endonuclease HO is a domesticated member of an unorthodox homing genetic element family.</title>
        <authorList>
            <person name="Coughlan A.Y."/>
            <person name="Lombardi L."/>
            <person name="Braun-Galleani S."/>
            <person name="Martos A.R."/>
            <person name="Galeote V."/>
            <person name="Bigey F."/>
            <person name="Dequin S."/>
            <person name="Byrne K.P."/>
            <person name="Wolfe K.H."/>
        </authorList>
    </citation>
    <scope>NUCLEOTIDE SEQUENCE [LARGE SCALE GENOMIC DNA]</scope>
    <source>
        <strain evidence="2 3">CBS2947</strain>
    </source>
</reference>
<evidence type="ECO:0000256" key="1">
    <source>
        <dbReference type="SAM" id="Coils"/>
    </source>
</evidence>
<dbReference type="Proteomes" id="UP000510647">
    <property type="component" value="Chromosome 3"/>
</dbReference>
<accession>A0A7H9HT59</accession>
<gene>
    <name evidence="2" type="ORF">HG537_0C05350</name>
</gene>
<organism evidence="2 3">
    <name type="scientific">Torulaspora globosa</name>
    <dbReference type="NCBI Taxonomy" id="48254"/>
    <lineage>
        <taxon>Eukaryota</taxon>
        <taxon>Fungi</taxon>
        <taxon>Dikarya</taxon>
        <taxon>Ascomycota</taxon>
        <taxon>Saccharomycotina</taxon>
        <taxon>Saccharomycetes</taxon>
        <taxon>Saccharomycetales</taxon>
        <taxon>Saccharomycetaceae</taxon>
        <taxon>Torulaspora</taxon>
    </lineage>
</organism>